<proteinExistence type="predicted"/>
<dbReference type="EMBL" id="JBHLYR010000013">
    <property type="protein sequence ID" value="MFB9991146.1"/>
    <property type="molecule type" value="Genomic_DNA"/>
</dbReference>
<gene>
    <name evidence="3" type="ORF">ACFFLM_03995</name>
</gene>
<reference evidence="3 4" key="1">
    <citation type="submission" date="2024-09" db="EMBL/GenBank/DDBJ databases">
        <authorList>
            <person name="Sun Q."/>
            <person name="Mori K."/>
        </authorList>
    </citation>
    <scope>NUCLEOTIDE SEQUENCE [LARGE SCALE GENOMIC DNA]</scope>
    <source>
        <strain evidence="3 4">JCM 13503</strain>
    </source>
</reference>
<dbReference type="RefSeq" id="WP_380005786.1">
    <property type="nucleotide sequence ID" value="NZ_JBHLYR010000013.1"/>
</dbReference>
<evidence type="ECO:0000313" key="3">
    <source>
        <dbReference type="EMBL" id="MFB9991146.1"/>
    </source>
</evidence>
<evidence type="ECO:0000313" key="4">
    <source>
        <dbReference type="Proteomes" id="UP001589733"/>
    </source>
</evidence>
<feature type="transmembrane region" description="Helical" evidence="2">
    <location>
        <begin position="38"/>
        <end position="64"/>
    </location>
</feature>
<feature type="compositionally biased region" description="Low complexity" evidence="1">
    <location>
        <begin position="21"/>
        <end position="33"/>
    </location>
</feature>
<keyword evidence="4" id="KW-1185">Reference proteome</keyword>
<evidence type="ECO:0000256" key="1">
    <source>
        <dbReference type="SAM" id="MobiDB-lite"/>
    </source>
</evidence>
<sequence length="69" mass="7149">MTEPDVPTVVQAPGTPPSSPAQPSSAPLVPAHPPASSVVPWGTLMVIGVLLLSLLWMWTLVLGIQQGRA</sequence>
<dbReference type="Proteomes" id="UP001589733">
    <property type="component" value="Unassembled WGS sequence"/>
</dbReference>
<keyword evidence="2" id="KW-0812">Transmembrane</keyword>
<keyword evidence="2" id="KW-0472">Membrane</keyword>
<feature type="region of interest" description="Disordered" evidence="1">
    <location>
        <begin position="1"/>
        <end position="33"/>
    </location>
</feature>
<comment type="caution">
    <text evidence="3">The sequence shown here is derived from an EMBL/GenBank/DDBJ whole genome shotgun (WGS) entry which is preliminary data.</text>
</comment>
<evidence type="ECO:0000256" key="2">
    <source>
        <dbReference type="SAM" id="Phobius"/>
    </source>
</evidence>
<accession>A0ABV6AY42</accession>
<name>A0ABV6AY42_9DEIO</name>
<keyword evidence="2" id="KW-1133">Transmembrane helix</keyword>
<protein>
    <submittedName>
        <fullName evidence="3">Uncharacterized protein</fullName>
    </submittedName>
</protein>
<organism evidence="3 4">
    <name type="scientific">Deinococcus oregonensis</name>
    <dbReference type="NCBI Taxonomy" id="1805970"/>
    <lineage>
        <taxon>Bacteria</taxon>
        <taxon>Thermotogati</taxon>
        <taxon>Deinococcota</taxon>
        <taxon>Deinococci</taxon>
        <taxon>Deinococcales</taxon>
        <taxon>Deinococcaceae</taxon>
        <taxon>Deinococcus</taxon>
    </lineage>
</organism>